<proteinExistence type="predicted"/>
<reference evidence="1 2" key="1">
    <citation type="submission" date="2024-02" db="EMBL/GenBank/DDBJ databases">
        <title>Full genome sequence of Sphingomonas kaistensis.</title>
        <authorList>
            <person name="Poletto B.L."/>
            <person name="Silva G."/>
            <person name="Galante D."/>
            <person name="Campos K.R."/>
            <person name="Santos M.B.N."/>
            <person name="Sacchi C.T."/>
        </authorList>
    </citation>
    <scope>NUCLEOTIDE SEQUENCE [LARGE SCALE GENOMIC DNA]</scope>
    <source>
        <strain evidence="1 2">MA4R</strain>
    </source>
</reference>
<organism evidence="1 2">
    <name type="scientific">Sphingomonas kaistensis</name>
    <dbReference type="NCBI Taxonomy" id="298708"/>
    <lineage>
        <taxon>Bacteria</taxon>
        <taxon>Pseudomonadati</taxon>
        <taxon>Pseudomonadota</taxon>
        <taxon>Alphaproteobacteria</taxon>
        <taxon>Sphingomonadales</taxon>
        <taxon>Sphingomonadaceae</taxon>
        <taxon>Sphingomonas</taxon>
    </lineage>
</organism>
<gene>
    <name evidence="1" type="ORF">V6R86_08240</name>
</gene>
<dbReference type="Proteomes" id="UP001382935">
    <property type="component" value="Chromosome"/>
</dbReference>
<evidence type="ECO:0000313" key="1">
    <source>
        <dbReference type="EMBL" id="WWM70660.1"/>
    </source>
</evidence>
<evidence type="ECO:0000313" key="2">
    <source>
        <dbReference type="Proteomes" id="UP001382935"/>
    </source>
</evidence>
<dbReference type="RefSeq" id="WP_338503609.1">
    <property type="nucleotide sequence ID" value="NZ_CP145607.1"/>
</dbReference>
<dbReference type="EMBL" id="CP145607">
    <property type="protein sequence ID" value="WWM70660.1"/>
    <property type="molecule type" value="Genomic_DNA"/>
</dbReference>
<accession>A0ABZ2G127</accession>
<protein>
    <submittedName>
        <fullName evidence="1">Uncharacterized protein</fullName>
    </submittedName>
</protein>
<keyword evidence="2" id="KW-1185">Reference proteome</keyword>
<name>A0ABZ2G127_9SPHN</name>
<sequence length="213" mass="23787">MPTFAIISEGITDQIVLDAIVQGSCADKYSDDVSVNFLQPIRDATDTNTAAHGGWELVFEYCNLRMLDAVSTNDYVIIHVDTDCGDHERFGLALTEGGADRPTAELVEDAKTILRSKIDPAILAEHAHKLIFAIAVHSTECWLLLLLFDVRRTKGCAERLNRELNRKSGFRLSKDARSYMKASRLLKKRRLSEDFGEAESLTIFLQDLKNVAA</sequence>